<evidence type="ECO:0000256" key="2">
    <source>
        <dbReference type="ARBA" id="ARBA00022649"/>
    </source>
</evidence>
<feature type="domain" description="Polymerase nucleotidyl transferase" evidence="10">
    <location>
        <begin position="16"/>
        <end position="94"/>
    </location>
</feature>
<comment type="caution">
    <text evidence="11">The sequence shown here is derived from an EMBL/GenBank/DDBJ whole genome shotgun (WGS) entry which is preliminary data.</text>
</comment>
<evidence type="ECO:0000256" key="8">
    <source>
        <dbReference type="ARBA" id="ARBA00022842"/>
    </source>
</evidence>
<comment type="cofactor">
    <cofactor evidence="1">
        <name>Mg(2+)</name>
        <dbReference type="ChEBI" id="CHEBI:18420"/>
    </cofactor>
</comment>
<dbReference type="Gene3D" id="3.30.460.10">
    <property type="entry name" value="Beta Polymerase, domain 2"/>
    <property type="match status" value="1"/>
</dbReference>
<name>A0A8J6NUI4_9BACT</name>
<evidence type="ECO:0000259" key="10">
    <source>
        <dbReference type="Pfam" id="PF01909"/>
    </source>
</evidence>
<evidence type="ECO:0000256" key="3">
    <source>
        <dbReference type="ARBA" id="ARBA00022679"/>
    </source>
</evidence>
<keyword evidence="4" id="KW-0548">Nucleotidyltransferase</keyword>
<dbReference type="Pfam" id="PF01909">
    <property type="entry name" value="NTP_transf_2"/>
    <property type="match status" value="1"/>
</dbReference>
<dbReference type="GO" id="GO:0016779">
    <property type="term" value="F:nucleotidyltransferase activity"/>
    <property type="evidence" value="ECO:0007669"/>
    <property type="project" value="UniProtKB-KW"/>
</dbReference>
<dbReference type="GO" id="GO:0046872">
    <property type="term" value="F:metal ion binding"/>
    <property type="evidence" value="ECO:0007669"/>
    <property type="project" value="UniProtKB-KW"/>
</dbReference>
<proteinExistence type="inferred from homology"/>
<keyword evidence="2" id="KW-1277">Toxin-antitoxin system</keyword>
<evidence type="ECO:0000256" key="7">
    <source>
        <dbReference type="ARBA" id="ARBA00022840"/>
    </source>
</evidence>
<dbReference type="AlphaFoldDB" id="A0A8J6NUI4"/>
<comment type="similarity">
    <text evidence="9">Belongs to the MntA antitoxin family.</text>
</comment>
<accession>A0A8J6NUI4</accession>
<keyword evidence="7" id="KW-0067">ATP-binding</keyword>
<dbReference type="GO" id="GO:0005524">
    <property type="term" value="F:ATP binding"/>
    <property type="evidence" value="ECO:0007669"/>
    <property type="project" value="UniProtKB-KW"/>
</dbReference>
<dbReference type="InterPro" id="IPR052038">
    <property type="entry name" value="Type-VII_TA_antitoxin"/>
</dbReference>
<keyword evidence="6" id="KW-0547">Nucleotide-binding</keyword>
<keyword evidence="8" id="KW-0460">Magnesium</keyword>
<evidence type="ECO:0000256" key="1">
    <source>
        <dbReference type="ARBA" id="ARBA00001946"/>
    </source>
</evidence>
<evidence type="ECO:0000256" key="9">
    <source>
        <dbReference type="ARBA" id="ARBA00038276"/>
    </source>
</evidence>
<organism evidence="11 12">
    <name type="scientific">Candidatus Desulfatibia profunda</name>
    <dbReference type="NCBI Taxonomy" id="2841695"/>
    <lineage>
        <taxon>Bacteria</taxon>
        <taxon>Pseudomonadati</taxon>
        <taxon>Thermodesulfobacteriota</taxon>
        <taxon>Desulfobacteria</taxon>
        <taxon>Desulfobacterales</taxon>
        <taxon>Desulfobacterales incertae sedis</taxon>
        <taxon>Candidatus Desulfatibia</taxon>
    </lineage>
</organism>
<dbReference type="InterPro" id="IPR002934">
    <property type="entry name" value="Polymerase_NTP_transf_dom"/>
</dbReference>
<dbReference type="CDD" id="cd05403">
    <property type="entry name" value="NT_KNTase_like"/>
    <property type="match status" value="1"/>
</dbReference>
<dbReference type="InterPro" id="IPR043519">
    <property type="entry name" value="NT_sf"/>
</dbReference>
<keyword evidence="3" id="KW-0808">Transferase</keyword>
<evidence type="ECO:0000256" key="6">
    <source>
        <dbReference type="ARBA" id="ARBA00022741"/>
    </source>
</evidence>
<keyword evidence="5" id="KW-0479">Metal-binding</keyword>
<evidence type="ECO:0000313" key="11">
    <source>
        <dbReference type="EMBL" id="MBC8362592.1"/>
    </source>
</evidence>
<gene>
    <name evidence="11" type="ORF">H8E23_14495</name>
</gene>
<protein>
    <submittedName>
        <fullName evidence="11">Nucleotidyltransferase family protein</fullName>
    </submittedName>
</protein>
<dbReference type="Proteomes" id="UP000603434">
    <property type="component" value="Unassembled WGS sequence"/>
</dbReference>
<dbReference type="EMBL" id="JACNJH010000206">
    <property type="protein sequence ID" value="MBC8362592.1"/>
    <property type="molecule type" value="Genomic_DNA"/>
</dbReference>
<reference evidence="11 12" key="1">
    <citation type="submission" date="2020-08" db="EMBL/GenBank/DDBJ databases">
        <title>Bridging the membrane lipid divide: bacteria of the FCB group superphylum have the potential to synthesize archaeal ether lipids.</title>
        <authorList>
            <person name="Villanueva L."/>
            <person name="Von Meijenfeldt F.A.B."/>
            <person name="Westbye A.B."/>
            <person name="Yadav S."/>
            <person name="Hopmans E.C."/>
            <person name="Dutilh B.E."/>
            <person name="Sinninghe Damste J.S."/>
        </authorList>
    </citation>
    <scope>NUCLEOTIDE SEQUENCE [LARGE SCALE GENOMIC DNA]</scope>
    <source>
        <strain evidence="11">NIOZ-UU30</strain>
    </source>
</reference>
<evidence type="ECO:0000256" key="4">
    <source>
        <dbReference type="ARBA" id="ARBA00022695"/>
    </source>
</evidence>
<dbReference type="SUPFAM" id="SSF81301">
    <property type="entry name" value="Nucleotidyltransferase"/>
    <property type="match status" value="1"/>
</dbReference>
<dbReference type="PANTHER" id="PTHR33571">
    <property type="entry name" value="SSL8005 PROTEIN"/>
    <property type="match status" value="1"/>
</dbReference>
<evidence type="ECO:0000313" key="12">
    <source>
        <dbReference type="Proteomes" id="UP000603434"/>
    </source>
</evidence>
<evidence type="ECO:0000256" key="5">
    <source>
        <dbReference type="ARBA" id="ARBA00022723"/>
    </source>
</evidence>
<sequence>MKPKEPAALLKENHAVLEDHHVKALYLFGSVVRGEDKPGSDVDILVEFQPEARVGLFGLARLQRRLSEILGRPVDLTTPDALHKALKDRIIKEAVRAA</sequence>
<dbReference type="PANTHER" id="PTHR33571:SF12">
    <property type="entry name" value="BSL3053 PROTEIN"/>
    <property type="match status" value="1"/>
</dbReference>